<dbReference type="InterPro" id="IPR012334">
    <property type="entry name" value="Pectin_lyas_fold"/>
</dbReference>
<dbReference type="PROSITE" id="PS50093">
    <property type="entry name" value="PKD"/>
    <property type="match status" value="1"/>
</dbReference>
<accession>A0A8A3S827</accession>
<dbReference type="InterPro" id="IPR006626">
    <property type="entry name" value="PbH1"/>
</dbReference>
<dbReference type="NCBIfam" id="TIGR04126">
    <property type="entry name" value="PGF_CTERM"/>
    <property type="match status" value="1"/>
</dbReference>
<dbReference type="InterPro" id="IPR011050">
    <property type="entry name" value="Pectin_lyase_fold/virulence"/>
</dbReference>
<sequence>MRNIRWIVLLMVAATVLCCMPGAAAEGTEGTDIEERCPAAGSELGTGISDEQTDASPESVHDLGLLSKGDISVLAVTPSEITQSVFVNGICKITVPGTYTLQEDVSGTVLITVDGSVVLNGNGHILRPDPDNAADQKYGVQVTDGTASATIENFGNITGFSGPGIHSRAFRTTTIRNNIIYGCGDEPITSLRSTNCQGIYAASQKIVVTSNTVTDCGTPETSTTPGPGSYGILVMGYDGTVSNNTVTGCGKITESRDGRTGSYGIYAKTGLLVSDNTVTDCGKVTTSGAEEVSGTGIFAQGGIISGNTVTDCGKTVGAGGENIGNGIFGMSGTTIEKNIVTNSGFSNGESDLSFGFGIRAEDGSIRDNVVSGCGRESPMGYGIQSVAGAEVTDNRVSDSGIDCVKGGFGIFLSGGFSDLTLADNEVTGCGVSRAEGYGIVAMNAGSRTGSKSVIRNNTITGTSATACLKLNSVSALTMTENRINADGPALSLTGGLTGASRIYNNAFNTSSYVHPDVTMAAIEKYAWNAETPVFARNIIGGEWTAGNWWGSTDGASGYSDTHSSVKGFGKEAFEVVAGSGVYDAMPLCGLSESGGGELKITGGVGYTYDRTTTTYTITAPGEYWFTGFAHVKPVIIASDDVALDGGYFSISVGTKTPGKTGIFAEDRSNIVVKNCQVKNGDIGINVTGREIVITGNTVTGSALYGIYTGDATVTDNSVTVKAVGIHGSGIVSRNTVAAPIGIEVTREAEDVFIKSNTVTSTTTGISVPSEWGGRATLSGNVVKSDATALEVNGGTGSVYNNLFRAETYVAGTAPADYAWNITPTDMAGRNIVLGKYIAGNYWTNAAGNGWSDTTTSETGYSETPFEVKTGVYDKTPLCSVELPPVSGVELTEAGGSGYAYASGKYTITVPGYYYFKTQPHIVSIESDDVVMDGRDVLLTADTRSTVVSTKQGKQYRNVTVKNCYIDGGYIGIRVEGTDGADVSVIDNTLKNTKSYGVYVKKGVVDGNILTNCAYGGIGYHSIVVYDYARVTNNIVSGATKNGIYYSNTLSDGAGGAEIAGNRVQDGRGDGISVTGKDGNTTVTGNTVTTMRHSGIFITPGRNNPDIDGATVRVLDNTVTDCEVGIDSTVKTLELTRGNVVTDCDTGISGDGEITGNTVQECMVGIAVPAGAATPATITDNRVSGAGGCAVEVDGSSGSVYNNVFATRTHVRGSAVDTYAWNITPTRGENIVGGAYRAGNWWGSPDGTDGYSEINHAVNGYLGENPANCYEPAPGVCDYYPLVRTTDLTLDPALHVADGDVVLDMPAVFAAHYTGTAIDRCGSWTWTFTDATGTDTQNFTSATMEIEHTFTSPGPAVVALTVADRDGQTVGTSRWKGVVARSALKIGIENLEDGAIFTVDTGVTLRADVPDLDEPENATYAWECVGDDVATFSSPDAMETTVTFTRPGISGIKLTVTPGGADAEKYPAGSVVCTAVVTATPSVPTPPEPLNPVKPKIDSGSPDVPTIIPEISVDRQDVDGDAGFTVTVVTPVSGEVPKFAATMGRPSDAFLTLNITPENLKDEKHLQYSAVFTVCIPASTVPENEKYNVRVYRFNTVSAAWEALPTTWVKTEAGVHHYEVKTPGFSVFTVVRAVPKGVPASSSGSDGWSDRETAVCNADGVARFNGVIRTVSLGSGAAGALVVLDGDIAITPAQEFYRVVAVTVRDPSVTGGADITFCVPNGVYENAGYSKDDIALALYTGEKWEVQSTCCTGEEKGMTCYSAHIPAPGTVAVVYGKGITASSDSAAGNTTAPTVMPTPIPTTPTVPEVVETTAPITAGTATAAPTGPASTPGFGIITALAGAGAATLLAGRRN</sequence>
<dbReference type="SMART" id="SM00710">
    <property type="entry name" value="PbH1"/>
    <property type="match status" value="21"/>
</dbReference>
<proteinExistence type="predicted"/>
<dbReference type="SUPFAM" id="SSF49299">
    <property type="entry name" value="PKD domain"/>
    <property type="match status" value="1"/>
</dbReference>
<keyword evidence="4" id="KW-1185">Reference proteome</keyword>
<dbReference type="InterPro" id="IPR013783">
    <property type="entry name" value="Ig-like_fold"/>
</dbReference>
<dbReference type="Gene3D" id="2.160.20.10">
    <property type="entry name" value="Single-stranded right-handed beta-helix, Pectin lyase-like"/>
    <property type="match status" value="5"/>
</dbReference>
<dbReference type="Gene3D" id="2.60.40.10">
    <property type="entry name" value="Immunoglobulins"/>
    <property type="match status" value="1"/>
</dbReference>
<dbReference type="InterPro" id="IPR035986">
    <property type="entry name" value="PKD_dom_sf"/>
</dbReference>
<protein>
    <submittedName>
        <fullName evidence="3">PGF-CTERM sorting domain-containing protein</fullName>
    </submittedName>
</protein>
<dbReference type="GO" id="GO:0030115">
    <property type="term" value="C:S-layer"/>
    <property type="evidence" value="ECO:0007669"/>
    <property type="project" value="UniProtKB-SubCell"/>
</dbReference>
<dbReference type="InterPro" id="IPR007742">
    <property type="entry name" value="NosD_dom"/>
</dbReference>
<evidence type="ECO:0000313" key="4">
    <source>
        <dbReference type="Proteomes" id="UP001042704"/>
    </source>
</evidence>
<dbReference type="KEGG" id="maqe:RJ40_11145"/>
<reference evidence="3" key="2">
    <citation type="submission" date="2019-02" db="EMBL/GenBank/DDBJ databases">
        <authorList>
            <person name="Chen S.-C."/>
            <person name="Chien H.-H."/>
            <person name="Lai M.-C."/>
        </authorList>
    </citation>
    <scope>NUCLEOTIDE SEQUENCE</scope>
    <source>
        <strain evidence="3">N2F9704</strain>
    </source>
</reference>
<dbReference type="SUPFAM" id="SSF51126">
    <property type="entry name" value="Pectin lyase-like"/>
    <property type="match status" value="5"/>
</dbReference>
<dbReference type="Pfam" id="PF05048">
    <property type="entry name" value="NosD"/>
    <property type="match status" value="3"/>
</dbReference>
<keyword evidence="1" id="KW-0732">Signal</keyword>
<dbReference type="Pfam" id="PF13229">
    <property type="entry name" value="Beta_helix"/>
    <property type="match status" value="2"/>
</dbReference>
<dbReference type="InterPro" id="IPR039448">
    <property type="entry name" value="Beta_helix"/>
</dbReference>
<dbReference type="InterPro" id="IPR000601">
    <property type="entry name" value="PKD_dom"/>
</dbReference>
<evidence type="ECO:0000259" key="2">
    <source>
        <dbReference type="PROSITE" id="PS50093"/>
    </source>
</evidence>
<dbReference type="Proteomes" id="UP001042704">
    <property type="component" value="Chromosome"/>
</dbReference>
<dbReference type="EMBL" id="CP036172">
    <property type="protein sequence ID" value="QSZ68009.1"/>
    <property type="molecule type" value="Genomic_DNA"/>
</dbReference>
<name>A0A8A3S827_9EURY</name>
<gene>
    <name evidence="3" type="ORF">RJ40_11145</name>
</gene>
<evidence type="ECO:0000313" key="3">
    <source>
        <dbReference type="EMBL" id="QSZ68009.1"/>
    </source>
</evidence>
<evidence type="ECO:0000256" key="1">
    <source>
        <dbReference type="ARBA" id="ARBA00022729"/>
    </source>
</evidence>
<reference evidence="3" key="1">
    <citation type="journal article" date="2001" name="Int. J. Syst. Evol. Microbiol.">
        <title>Methanofollis aquaemaris sp. nov., a methanogen isolated from an aquaculture fish pond.</title>
        <authorList>
            <person name="Lai M.C."/>
            <person name="Chen S.C."/>
        </authorList>
    </citation>
    <scope>NUCLEOTIDE SEQUENCE</scope>
    <source>
        <strain evidence="3">N2F9704</strain>
    </source>
</reference>
<feature type="domain" description="PKD" evidence="2">
    <location>
        <begin position="1322"/>
        <end position="1368"/>
    </location>
</feature>
<dbReference type="InterPro" id="IPR026371">
    <property type="entry name" value="PGF_CTERM"/>
</dbReference>
<dbReference type="GO" id="GO:0005886">
    <property type="term" value="C:plasma membrane"/>
    <property type="evidence" value="ECO:0007669"/>
    <property type="project" value="UniProtKB-SubCell"/>
</dbReference>
<organism evidence="3 4">
    <name type="scientific">Methanofollis aquaemaris</name>
    <dbReference type="NCBI Taxonomy" id="126734"/>
    <lineage>
        <taxon>Archaea</taxon>
        <taxon>Methanobacteriati</taxon>
        <taxon>Methanobacteriota</taxon>
        <taxon>Stenosarchaea group</taxon>
        <taxon>Methanomicrobia</taxon>
        <taxon>Methanomicrobiales</taxon>
        <taxon>Methanomicrobiaceae</taxon>
        <taxon>Methanofollis</taxon>
    </lineage>
</organism>